<keyword evidence="1" id="KW-1015">Disulfide bond</keyword>
<accession>A0AAD1SWS9</accession>
<feature type="disulfide bond" evidence="1">
    <location>
        <begin position="14"/>
        <end position="23"/>
    </location>
</feature>
<dbReference type="InterPro" id="IPR000742">
    <property type="entry name" value="EGF"/>
</dbReference>
<evidence type="ECO:0000313" key="5">
    <source>
        <dbReference type="Proteomes" id="UP001295444"/>
    </source>
</evidence>
<proteinExistence type="predicted"/>
<dbReference type="PROSITE" id="PS50024">
    <property type="entry name" value="SEA"/>
    <property type="match status" value="1"/>
</dbReference>
<reference evidence="4" key="1">
    <citation type="submission" date="2022-03" db="EMBL/GenBank/DDBJ databases">
        <authorList>
            <person name="Alioto T."/>
            <person name="Alioto T."/>
            <person name="Gomez Garrido J."/>
        </authorList>
    </citation>
    <scope>NUCLEOTIDE SEQUENCE</scope>
</reference>
<gene>
    <name evidence="4" type="ORF">PECUL_23A014274</name>
</gene>
<evidence type="ECO:0000259" key="2">
    <source>
        <dbReference type="PROSITE" id="PS50024"/>
    </source>
</evidence>
<protein>
    <submittedName>
        <fullName evidence="4">Dihydrodipicolinate synthase</fullName>
    </submittedName>
</protein>
<dbReference type="Gene3D" id="2.10.25.10">
    <property type="entry name" value="Laminin"/>
    <property type="match status" value="1"/>
</dbReference>
<organism evidence="4 5">
    <name type="scientific">Pelobates cultripes</name>
    <name type="common">Western spadefoot toad</name>
    <dbReference type="NCBI Taxonomy" id="61616"/>
    <lineage>
        <taxon>Eukaryota</taxon>
        <taxon>Metazoa</taxon>
        <taxon>Chordata</taxon>
        <taxon>Craniata</taxon>
        <taxon>Vertebrata</taxon>
        <taxon>Euteleostomi</taxon>
        <taxon>Amphibia</taxon>
        <taxon>Batrachia</taxon>
        <taxon>Anura</taxon>
        <taxon>Pelobatoidea</taxon>
        <taxon>Pelobatidae</taxon>
        <taxon>Pelobates</taxon>
    </lineage>
</organism>
<dbReference type="InterPro" id="IPR000082">
    <property type="entry name" value="SEA_dom"/>
</dbReference>
<keyword evidence="1" id="KW-0245">EGF-like domain</keyword>
<comment type="caution">
    <text evidence="1">Lacks conserved residue(s) required for the propagation of feature annotation.</text>
</comment>
<dbReference type="PROSITE" id="PS01186">
    <property type="entry name" value="EGF_2"/>
    <property type="match status" value="1"/>
</dbReference>
<evidence type="ECO:0000256" key="1">
    <source>
        <dbReference type="PROSITE-ProRule" id="PRU00076"/>
    </source>
</evidence>
<dbReference type="InterPro" id="IPR053311">
    <property type="entry name" value="Mucosal_Integrity_Assoc"/>
</dbReference>
<feature type="non-terminal residue" evidence="4">
    <location>
        <position position="1"/>
    </location>
</feature>
<dbReference type="AlphaFoldDB" id="A0AAD1SWS9"/>
<name>A0AAD1SWS9_PELCU</name>
<dbReference type="PROSITE" id="PS50026">
    <property type="entry name" value="EGF_3"/>
    <property type="match status" value="1"/>
</dbReference>
<dbReference type="PROSITE" id="PS00022">
    <property type="entry name" value="EGF_1"/>
    <property type="match status" value="1"/>
</dbReference>
<dbReference type="Pfam" id="PF23106">
    <property type="entry name" value="EGF_Teneurin"/>
    <property type="match status" value="1"/>
</dbReference>
<dbReference type="Proteomes" id="UP001295444">
    <property type="component" value="Chromosome 09"/>
</dbReference>
<feature type="domain" description="EGF-like" evidence="3">
    <location>
        <begin position="1"/>
        <end position="24"/>
    </location>
</feature>
<dbReference type="PANTHER" id="PTHR37999">
    <property type="entry name" value="MUCIN-17"/>
    <property type="match status" value="1"/>
</dbReference>
<keyword evidence="5" id="KW-1185">Reference proteome</keyword>
<feature type="domain" description="SEA" evidence="2">
    <location>
        <begin position="64"/>
        <end position="112"/>
    </location>
</feature>
<evidence type="ECO:0000313" key="4">
    <source>
        <dbReference type="EMBL" id="CAH2313919.1"/>
    </source>
</evidence>
<sequence length="112" mass="12703">CGEHGFFDGIRCICNKGYAGPRCENSTGECENGGFINNIICSCPTQFYGPTCQYANSTITVDTVELTIGVVVRITNEEYTDELQDETSEKYRTFVRKFKLQIFVARPCNYLW</sequence>
<dbReference type="EMBL" id="OW240920">
    <property type="protein sequence ID" value="CAH2313919.1"/>
    <property type="molecule type" value="Genomic_DNA"/>
</dbReference>
<dbReference type="GO" id="GO:0071944">
    <property type="term" value="C:cell periphery"/>
    <property type="evidence" value="ECO:0007669"/>
    <property type="project" value="UniProtKB-ARBA"/>
</dbReference>
<dbReference type="PANTHER" id="PTHR37999:SF2">
    <property type="entry name" value="MUCIN-17"/>
    <property type="match status" value="1"/>
</dbReference>
<evidence type="ECO:0000259" key="3">
    <source>
        <dbReference type="PROSITE" id="PS50026"/>
    </source>
</evidence>